<dbReference type="Pfam" id="PF00078">
    <property type="entry name" value="RVT_1"/>
    <property type="match status" value="1"/>
</dbReference>
<evidence type="ECO:0000313" key="2">
    <source>
        <dbReference type="EMBL" id="AEP40946.1"/>
    </source>
</evidence>
<organism evidence="2">
    <name type="scientific">Posidonia oceanica</name>
    <name type="common">Mediterranean tapeweed</name>
    <dbReference type="NCBI Taxonomy" id="55489"/>
    <lineage>
        <taxon>Eukaryota</taxon>
        <taxon>Viridiplantae</taxon>
        <taxon>Streptophyta</taxon>
        <taxon>Embryophyta</taxon>
        <taxon>Tracheophyta</taxon>
        <taxon>Spermatophyta</taxon>
        <taxon>Magnoliopsida</taxon>
        <taxon>Liliopsida</taxon>
        <taxon>Posidoniaceae</taxon>
        <taxon>Posidonia</taxon>
    </lineage>
</organism>
<dbReference type="InterPro" id="IPR000477">
    <property type="entry name" value="RT_dom"/>
</dbReference>
<dbReference type="InterPro" id="IPR050951">
    <property type="entry name" value="Retrovirus_Pol_polyprotein"/>
</dbReference>
<dbReference type="PANTHER" id="PTHR37984">
    <property type="entry name" value="PROTEIN CBG26694"/>
    <property type="match status" value="1"/>
</dbReference>
<dbReference type="InterPro" id="IPR043128">
    <property type="entry name" value="Rev_trsase/Diguanyl_cyclase"/>
</dbReference>
<feature type="non-terminal residue" evidence="2">
    <location>
        <position position="208"/>
    </location>
</feature>
<dbReference type="EMBL" id="JF811729">
    <property type="protein sequence ID" value="AEP40946.1"/>
    <property type="molecule type" value="Genomic_DNA"/>
</dbReference>
<sequence>SFHDMIHDCMECYVDDLLVKSKTREGHFEALERVLRRADQYKLRMNPKKCVFGVTAIKLLGFIVSKRDIKVDPTKAKAITVMPPPKNIKELRGLMRRLQFIPRFISQYVEKCRPFYELLKDGTEFYVIDLKPNFNLLLGRPWLHKHQVLPSTLHRMIKYRRGDDVIVVMAENFEKERIEAVSPVSSQSISFDPEISEALYRVNRSRLI</sequence>
<accession>G4XHC0</accession>
<protein>
    <submittedName>
        <fullName evidence="2">RNA-dependent DNA polymerase</fullName>
    </submittedName>
</protein>
<evidence type="ECO:0000259" key="1">
    <source>
        <dbReference type="PROSITE" id="PS50878"/>
    </source>
</evidence>
<dbReference type="InterPro" id="IPR043502">
    <property type="entry name" value="DNA/RNA_pol_sf"/>
</dbReference>
<reference evidence="2" key="1">
    <citation type="submission" date="2011-04" db="EMBL/GenBank/DDBJ databases">
        <title>Does Cd toxicity in plants act through DNA methylation and chromatin repatterning mechanisms?</title>
        <authorList>
            <person name="Greco M."/>
            <person name="Chiappetta A."/>
            <person name="Bruno L."/>
            <person name="Bitonti M.B."/>
        </authorList>
    </citation>
    <scope>NUCLEOTIDE SEQUENCE</scope>
</reference>
<dbReference type="PROSITE" id="PS50878">
    <property type="entry name" value="RT_POL"/>
    <property type="match status" value="1"/>
</dbReference>
<name>G4XHC0_POSOC</name>
<dbReference type="SUPFAM" id="SSF56672">
    <property type="entry name" value="DNA/RNA polymerases"/>
    <property type="match status" value="1"/>
</dbReference>
<dbReference type="AlphaFoldDB" id="G4XHC0"/>
<proteinExistence type="predicted"/>
<dbReference type="PANTHER" id="PTHR37984:SF5">
    <property type="entry name" value="PROTEIN NYNRIN-LIKE"/>
    <property type="match status" value="1"/>
</dbReference>
<dbReference type="Gene3D" id="3.30.70.270">
    <property type="match status" value="2"/>
</dbReference>
<feature type="domain" description="Reverse transcriptase" evidence="1">
    <location>
        <begin position="1"/>
        <end position="64"/>
    </location>
</feature>
<feature type="non-terminal residue" evidence="2">
    <location>
        <position position="1"/>
    </location>
</feature>